<evidence type="ECO:0000313" key="1">
    <source>
        <dbReference type="EMBL" id="KAJ7999107.1"/>
    </source>
</evidence>
<protein>
    <submittedName>
        <fullName evidence="1">Uncharacterized protein</fullName>
    </submittedName>
</protein>
<comment type="caution">
    <text evidence="1">The sequence shown here is derived from an EMBL/GenBank/DDBJ whole genome shotgun (WGS) entry which is preliminary data.</text>
</comment>
<gene>
    <name evidence="1" type="ORF">DPEC_G00211980</name>
</gene>
<evidence type="ECO:0000313" key="2">
    <source>
        <dbReference type="Proteomes" id="UP001157502"/>
    </source>
</evidence>
<dbReference type="Proteomes" id="UP001157502">
    <property type="component" value="Chromosome 17"/>
</dbReference>
<name>A0ACC2G6C7_DALPE</name>
<sequence>MSTLQPTSSSPRLTNKSRKNPQPAPIRQPANRSIWPVLFCQICLPGRQSASPSSFLACCENQKTNPHVGGASAAAEADLCPETESGKGLCPGTGTTNHQDRFLGQGAARGLLRENKDS</sequence>
<proteinExistence type="predicted"/>
<keyword evidence="2" id="KW-1185">Reference proteome</keyword>
<dbReference type="EMBL" id="CM055744">
    <property type="protein sequence ID" value="KAJ7999107.1"/>
    <property type="molecule type" value="Genomic_DNA"/>
</dbReference>
<organism evidence="1 2">
    <name type="scientific">Dallia pectoralis</name>
    <name type="common">Alaska blackfish</name>
    <dbReference type="NCBI Taxonomy" id="75939"/>
    <lineage>
        <taxon>Eukaryota</taxon>
        <taxon>Metazoa</taxon>
        <taxon>Chordata</taxon>
        <taxon>Craniata</taxon>
        <taxon>Vertebrata</taxon>
        <taxon>Euteleostomi</taxon>
        <taxon>Actinopterygii</taxon>
        <taxon>Neopterygii</taxon>
        <taxon>Teleostei</taxon>
        <taxon>Protacanthopterygii</taxon>
        <taxon>Esociformes</taxon>
        <taxon>Umbridae</taxon>
        <taxon>Dallia</taxon>
    </lineage>
</organism>
<accession>A0ACC2G6C7</accession>
<reference evidence="1" key="1">
    <citation type="submission" date="2021-05" db="EMBL/GenBank/DDBJ databases">
        <authorList>
            <person name="Pan Q."/>
            <person name="Jouanno E."/>
            <person name="Zahm M."/>
            <person name="Klopp C."/>
            <person name="Cabau C."/>
            <person name="Louis A."/>
            <person name="Berthelot C."/>
            <person name="Parey E."/>
            <person name="Roest Crollius H."/>
            <person name="Montfort J."/>
            <person name="Robinson-Rechavi M."/>
            <person name="Bouchez O."/>
            <person name="Lampietro C."/>
            <person name="Lopez Roques C."/>
            <person name="Donnadieu C."/>
            <person name="Postlethwait J."/>
            <person name="Bobe J."/>
            <person name="Dillon D."/>
            <person name="Chandos A."/>
            <person name="von Hippel F."/>
            <person name="Guiguen Y."/>
        </authorList>
    </citation>
    <scope>NUCLEOTIDE SEQUENCE</scope>
    <source>
        <strain evidence="1">YG-Jan2019</strain>
    </source>
</reference>